<name>A0A8H7J4U2_9PLEO</name>
<proteinExistence type="predicted"/>
<feature type="region of interest" description="Disordered" evidence="1">
    <location>
        <begin position="805"/>
        <end position="951"/>
    </location>
</feature>
<evidence type="ECO:0000256" key="1">
    <source>
        <dbReference type="SAM" id="MobiDB-lite"/>
    </source>
</evidence>
<organism evidence="3 4">
    <name type="scientific">Ascochyta lentis</name>
    <dbReference type="NCBI Taxonomy" id="205686"/>
    <lineage>
        <taxon>Eukaryota</taxon>
        <taxon>Fungi</taxon>
        <taxon>Dikarya</taxon>
        <taxon>Ascomycota</taxon>
        <taxon>Pezizomycotina</taxon>
        <taxon>Dothideomycetes</taxon>
        <taxon>Pleosporomycetidae</taxon>
        <taxon>Pleosporales</taxon>
        <taxon>Pleosporineae</taxon>
        <taxon>Didymellaceae</taxon>
        <taxon>Ascochyta</taxon>
    </lineage>
</organism>
<feature type="region of interest" description="Disordered" evidence="1">
    <location>
        <begin position="349"/>
        <end position="371"/>
    </location>
</feature>
<reference evidence="3" key="1">
    <citation type="submission" date="2018-12" db="EMBL/GenBank/DDBJ databases">
        <authorList>
            <person name="Syme R.A."/>
            <person name="Farfan-Caceres L."/>
            <person name="Lichtenzveig J."/>
        </authorList>
    </citation>
    <scope>NUCLEOTIDE SEQUENCE</scope>
    <source>
        <strain evidence="3">Al4</strain>
    </source>
</reference>
<feature type="compositionally biased region" description="Low complexity" evidence="1">
    <location>
        <begin position="870"/>
        <end position="884"/>
    </location>
</feature>
<dbReference type="Gene3D" id="3.10.20.90">
    <property type="entry name" value="Phosphatidylinositol 3-kinase Catalytic Subunit, Chain A, domain 1"/>
    <property type="match status" value="1"/>
</dbReference>
<dbReference type="GO" id="GO:0030968">
    <property type="term" value="P:endoplasmic reticulum unfolded protein response"/>
    <property type="evidence" value="ECO:0007669"/>
    <property type="project" value="TreeGrafter"/>
</dbReference>
<dbReference type="EMBL" id="RZGK01000011">
    <property type="protein sequence ID" value="KAF9695621.1"/>
    <property type="molecule type" value="Genomic_DNA"/>
</dbReference>
<reference evidence="3" key="2">
    <citation type="submission" date="2020-09" db="EMBL/GenBank/DDBJ databases">
        <title>Reference genome assembly for Australian Ascochyta lentis isolate Al4.</title>
        <authorList>
            <person name="Lee R.C."/>
            <person name="Farfan-Caceres L.M."/>
            <person name="Debler J.W."/>
            <person name="Williams A.H."/>
            <person name="Henares B.M."/>
        </authorList>
    </citation>
    <scope>NUCLEOTIDE SEQUENCE</scope>
    <source>
        <strain evidence="3">Al4</strain>
    </source>
</reference>
<feature type="compositionally biased region" description="Basic and acidic residues" evidence="1">
    <location>
        <begin position="836"/>
        <end position="851"/>
    </location>
</feature>
<feature type="compositionally biased region" description="Low complexity" evidence="1">
    <location>
        <begin position="97"/>
        <end position="196"/>
    </location>
</feature>
<keyword evidence="2" id="KW-1133">Transmembrane helix</keyword>
<feature type="compositionally biased region" description="Low complexity" evidence="1">
    <location>
        <begin position="253"/>
        <end position="264"/>
    </location>
</feature>
<accession>A0A8H7J4U2</accession>
<keyword evidence="4" id="KW-1185">Reference proteome</keyword>
<dbReference type="SUPFAM" id="SSF54236">
    <property type="entry name" value="Ubiquitin-like"/>
    <property type="match status" value="1"/>
</dbReference>
<feature type="transmembrane region" description="Helical" evidence="2">
    <location>
        <begin position="654"/>
        <end position="674"/>
    </location>
</feature>
<evidence type="ECO:0000313" key="3">
    <source>
        <dbReference type="EMBL" id="KAF9695621.1"/>
    </source>
</evidence>
<dbReference type="PANTHER" id="PTHR12943:SF27">
    <property type="entry name" value="HOMOCYSTEINE-INDUCED ENDOPLASMIC RETICULUM PROTEIN, ISOFORM A"/>
    <property type="match status" value="1"/>
</dbReference>
<dbReference type="AlphaFoldDB" id="A0A8H7J4U2"/>
<sequence length="951" mass="102513">MADDTLAVNLKILSPSSELESGIHLRDLPASTTVKELRLLIQHAVPSKPGPERMRLIYRGKVVANDADSLEAVFGADNIRDSKDQSLHLVLRELPQPASTSSTPLPRTATASTSSTSSTPAPRTATASTSSTSSTPAPRTATASTSSTSSTPAPRTATASTSSTSSTPAPRTATASTSSTSSTPAPRTATASTSSTPAPPNPFRPAQPPLPASPPLQTNPFRAIPQPRPNSQPQPHHHHHPHHPHVHHHHHVQQPLNPLAPMGAMPLPPQMQQQIAQALGQRGTPIPTPAPGTPVQQAEGTVPVPADGAAPTPGVLPPNGRTVRQEGIGPNGARWSVTYNDFTANMPLRPGQPTLPRPVPHPAAFALPPRPFGSPPPGRVSVPLSWLLPRLRGTLQEAAREVDNVRTLLDPPNAPDSTSTASVWPSWRVDRIREHLRTITHNLNMVESGLSDPAMQLNMDVIALRQAAVEVRRQANDFSRTLDAQEARVSAGLAQSTTPAEATAAASDPLIATASAATRTLPSDAPQELFLLSSPQGPVGVLFDQRGTYTTTPFASNLPSQAFVDHFSQNRQLIAGLGQQIAQSAQNLHNRLGGVQPTPTQQPDHALDHTAAQRVIDRIMQGPNQNQNQNQNQDQNQNQAAPANVDAPAENDRVVNVAGHLWLIFKLACFVYIFAGGGGWYRPLMLGSIALIVYIVQLGIFEAQFNVMRRHFEALLPNAERLVQGRGANTDQNPANGGAADARRPLTPEEAARRLLQQQRAGQFSWARDAMRTLERGVALFVASLWPGIGERMVHAQEERERLARVAASEERERLEEEQRRQEAEAANTHSTTPPEDQKKEETEPETEKPPLQRTQTESLAHNFMDRPLDTNTNTTDDTTNTTNINEKGKQKAAESESEPDPTQLSSSSSLEPETETETETKAETEPETETETKTSPKGKERAEEGGTSFL</sequence>
<keyword evidence="2" id="KW-0812">Transmembrane</keyword>
<feature type="transmembrane region" description="Helical" evidence="2">
    <location>
        <begin position="680"/>
        <end position="701"/>
    </location>
</feature>
<keyword evidence="2" id="KW-0472">Membrane</keyword>
<dbReference type="Proteomes" id="UP000651452">
    <property type="component" value="Unassembled WGS sequence"/>
</dbReference>
<dbReference type="InterPro" id="IPR039751">
    <property type="entry name" value="HERPUD1/2"/>
</dbReference>
<evidence type="ECO:0000256" key="2">
    <source>
        <dbReference type="SAM" id="Phobius"/>
    </source>
</evidence>
<feature type="compositionally biased region" description="Basic and acidic residues" evidence="1">
    <location>
        <begin position="919"/>
        <end position="945"/>
    </location>
</feature>
<dbReference type="OrthoDB" id="21589at2759"/>
<comment type="caution">
    <text evidence="3">The sequence shown here is derived from an EMBL/GenBank/DDBJ whole genome shotgun (WGS) entry which is preliminary data.</text>
</comment>
<feature type="region of interest" description="Disordered" evidence="1">
    <location>
        <begin position="95"/>
        <end position="264"/>
    </location>
</feature>
<dbReference type="PANTHER" id="PTHR12943">
    <property type="entry name" value="HOMOCYSTEINE-RESPONSIVE ENDOPLASMIC RETICULUM-RESIDENT UNIQUITIN-LIKE DOMAIN HERPUD PROTEIN FAMILY MEMBER"/>
    <property type="match status" value="1"/>
</dbReference>
<evidence type="ECO:0000313" key="4">
    <source>
        <dbReference type="Proteomes" id="UP000651452"/>
    </source>
</evidence>
<feature type="compositionally biased region" description="Low complexity" evidence="1">
    <location>
        <begin position="901"/>
        <end position="912"/>
    </location>
</feature>
<dbReference type="InterPro" id="IPR029071">
    <property type="entry name" value="Ubiquitin-like_domsf"/>
</dbReference>
<feature type="region of interest" description="Disordered" evidence="1">
    <location>
        <begin position="623"/>
        <end position="646"/>
    </location>
</feature>
<feature type="region of interest" description="Disordered" evidence="1">
    <location>
        <begin position="278"/>
        <end position="332"/>
    </location>
</feature>
<feature type="compositionally biased region" description="Basic residues" evidence="1">
    <location>
        <begin position="235"/>
        <end position="252"/>
    </location>
</feature>
<feature type="compositionally biased region" description="Basic and acidic residues" evidence="1">
    <location>
        <begin position="805"/>
        <end position="824"/>
    </location>
</feature>
<protein>
    <recommendedName>
        <fullName evidence="5">Ubiquitin-like domain-containing protein</fullName>
    </recommendedName>
</protein>
<feature type="compositionally biased region" description="Pro residues" evidence="1">
    <location>
        <begin position="197"/>
        <end position="214"/>
    </location>
</feature>
<gene>
    <name evidence="3" type="ORF">EKO04_006545</name>
</gene>
<evidence type="ECO:0008006" key="5">
    <source>
        <dbReference type="Google" id="ProtNLM"/>
    </source>
</evidence>